<evidence type="ECO:0000256" key="2">
    <source>
        <dbReference type="ARBA" id="ARBA00023315"/>
    </source>
</evidence>
<sequence length="172" mass="18856">MNEVELDDGIVRLEPWGDGDAAWYAEAVRDPLIQRFTSDPPTLDAAQVLTAINRLRRTDDEEGFKICDAASGARLGNIALKHDGEVGEVSYWLTAEARGRGAATRALTLFTSWIFSTVGLAELRLRAHRDNQASQLVALRAGYSRDPGRDGSQEVKGAVWPMLAFALARSTR</sequence>
<dbReference type="GO" id="GO:0016746">
    <property type="term" value="F:acyltransferase activity"/>
    <property type="evidence" value="ECO:0007669"/>
    <property type="project" value="UniProtKB-KW"/>
</dbReference>
<evidence type="ECO:0000256" key="1">
    <source>
        <dbReference type="ARBA" id="ARBA00022679"/>
    </source>
</evidence>
<accession>A0ABV5PUC3</accession>
<dbReference type="InterPro" id="IPR000182">
    <property type="entry name" value="GNAT_dom"/>
</dbReference>
<keyword evidence="6" id="KW-1185">Reference proteome</keyword>
<dbReference type="EC" id="2.3.-.-" evidence="5"/>
<protein>
    <submittedName>
        <fullName evidence="5">GNAT family N-acetyltransferase</fullName>
        <ecNumber evidence="5">2.3.-.-</ecNumber>
    </submittedName>
</protein>
<dbReference type="Pfam" id="PF13302">
    <property type="entry name" value="Acetyltransf_3"/>
    <property type="match status" value="1"/>
</dbReference>
<evidence type="ECO:0000313" key="5">
    <source>
        <dbReference type="EMBL" id="MFB9526818.1"/>
    </source>
</evidence>
<organism evidence="5 6">
    <name type="scientific">Nonomuraea roseola</name>
    <dbReference type="NCBI Taxonomy" id="46179"/>
    <lineage>
        <taxon>Bacteria</taxon>
        <taxon>Bacillati</taxon>
        <taxon>Actinomycetota</taxon>
        <taxon>Actinomycetes</taxon>
        <taxon>Streptosporangiales</taxon>
        <taxon>Streptosporangiaceae</taxon>
        <taxon>Nonomuraea</taxon>
    </lineage>
</organism>
<name>A0ABV5PUC3_9ACTN</name>
<feature type="domain" description="N-acetyltransferase" evidence="4">
    <location>
        <begin position="12"/>
        <end position="143"/>
    </location>
</feature>
<keyword evidence="2 5" id="KW-0012">Acyltransferase</keyword>
<dbReference type="InterPro" id="IPR016181">
    <property type="entry name" value="Acyl_CoA_acyltransferase"/>
</dbReference>
<dbReference type="Proteomes" id="UP001589646">
    <property type="component" value="Unassembled WGS sequence"/>
</dbReference>
<dbReference type="PANTHER" id="PTHR43792:SF8">
    <property type="entry name" value="[RIBOSOMAL PROTEIN US5]-ALANINE N-ACETYLTRANSFERASE"/>
    <property type="match status" value="1"/>
</dbReference>
<evidence type="ECO:0000259" key="4">
    <source>
        <dbReference type="Pfam" id="PF13302"/>
    </source>
</evidence>
<comment type="similarity">
    <text evidence="3">Belongs to the acetyltransferase family. RimJ subfamily.</text>
</comment>
<evidence type="ECO:0000313" key="6">
    <source>
        <dbReference type="Proteomes" id="UP001589646"/>
    </source>
</evidence>
<dbReference type="EMBL" id="JBHMCE010000003">
    <property type="protein sequence ID" value="MFB9526818.1"/>
    <property type="molecule type" value="Genomic_DNA"/>
</dbReference>
<proteinExistence type="inferred from homology"/>
<dbReference type="SUPFAM" id="SSF55729">
    <property type="entry name" value="Acyl-CoA N-acyltransferases (Nat)"/>
    <property type="match status" value="1"/>
</dbReference>
<dbReference type="InterPro" id="IPR051531">
    <property type="entry name" value="N-acetyltransferase"/>
</dbReference>
<dbReference type="RefSeq" id="WP_346123991.1">
    <property type="nucleotide sequence ID" value="NZ_BAAAXC010000014.1"/>
</dbReference>
<gene>
    <name evidence="5" type="ORF">ACFFRN_09375</name>
</gene>
<reference evidence="5 6" key="1">
    <citation type="submission" date="2024-09" db="EMBL/GenBank/DDBJ databases">
        <authorList>
            <person name="Sun Q."/>
            <person name="Mori K."/>
        </authorList>
    </citation>
    <scope>NUCLEOTIDE SEQUENCE [LARGE SCALE GENOMIC DNA]</scope>
    <source>
        <strain evidence="5 6">JCM 3323</strain>
    </source>
</reference>
<dbReference type="Gene3D" id="3.40.630.30">
    <property type="match status" value="1"/>
</dbReference>
<comment type="caution">
    <text evidence="5">The sequence shown here is derived from an EMBL/GenBank/DDBJ whole genome shotgun (WGS) entry which is preliminary data.</text>
</comment>
<evidence type="ECO:0000256" key="3">
    <source>
        <dbReference type="ARBA" id="ARBA00038502"/>
    </source>
</evidence>
<dbReference type="PANTHER" id="PTHR43792">
    <property type="entry name" value="GNAT FAMILY, PUTATIVE (AFU_ORTHOLOGUE AFUA_3G00765)-RELATED-RELATED"/>
    <property type="match status" value="1"/>
</dbReference>
<keyword evidence="1 5" id="KW-0808">Transferase</keyword>